<evidence type="ECO:0000313" key="3">
    <source>
        <dbReference type="Proteomes" id="UP000317171"/>
    </source>
</evidence>
<dbReference type="Proteomes" id="UP000317171">
    <property type="component" value="Chromosome"/>
</dbReference>
<proteinExistence type="predicted"/>
<feature type="transmembrane region" description="Helical" evidence="1">
    <location>
        <begin position="41"/>
        <end position="63"/>
    </location>
</feature>
<organism evidence="2 3">
    <name type="scientific">Gimesia alba</name>
    <dbReference type="NCBI Taxonomy" id="2527973"/>
    <lineage>
        <taxon>Bacteria</taxon>
        <taxon>Pseudomonadati</taxon>
        <taxon>Planctomycetota</taxon>
        <taxon>Planctomycetia</taxon>
        <taxon>Planctomycetales</taxon>
        <taxon>Planctomycetaceae</taxon>
        <taxon>Gimesia</taxon>
    </lineage>
</organism>
<keyword evidence="1" id="KW-0472">Membrane</keyword>
<keyword evidence="1" id="KW-0812">Transmembrane</keyword>
<dbReference type="KEGG" id="gaz:Pan241w_49720"/>
<keyword evidence="3" id="KW-1185">Reference proteome</keyword>
<keyword evidence="1" id="KW-1133">Transmembrane helix</keyword>
<evidence type="ECO:0000313" key="2">
    <source>
        <dbReference type="EMBL" id="QDT44856.1"/>
    </source>
</evidence>
<reference evidence="2 3" key="1">
    <citation type="submission" date="2019-02" db="EMBL/GenBank/DDBJ databases">
        <title>Deep-cultivation of Planctomycetes and their phenomic and genomic characterization uncovers novel biology.</title>
        <authorList>
            <person name="Wiegand S."/>
            <person name="Jogler M."/>
            <person name="Boedeker C."/>
            <person name="Pinto D."/>
            <person name="Vollmers J."/>
            <person name="Rivas-Marin E."/>
            <person name="Kohn T."/>
            <person name="Peeters S.H."/>
            <person name="Heuer A."/>
            <person name="Rast P."/>
            <person name="Oberbeckmann S."/>
            <person name="Bunk B."/>
            <person name="Jeske O."/>
            <person name="Meyerdierks A."/>
            <person name="Storesund J.E."/>
            <person name="Kallscheuer N."/>
            <person name="Luecker S."/>
            <person name="Lage O.M."/>
            <person name="Pohl T."/>
            <person name="Merkel B.J."/>
            <person name="Hornburger P."/>
            <person name="Mueller R.-W."/>
            <person name="Bruemmer F."/>
            <person name="Labrenz M."/>
            <person name="Spormann A.M."/>
            <person name="Op den Camp H."/>
            <person name="Overmann J."/>
            <person name="Amann R."/>
            <person name="Jetten M.S.M."/>
            <person name="Mascher T."/>
            <person name="Medema M.H."/>
            <person name="Devos D.P."/>
            <person name="Kaster A.-K."/>
            <person name="Ovreas L."/>
            <person name="Rohde M."/>
            <person name="Galperin M.Y."/>
            <person name="Jogler C."/>
        </authorList>
    </citation>
    <scope>NUCLEOTIDE SEQUENCE [LARGE SCALE GENOMIC DNA]</scope>
    <source>
        <strain evidence="2 3">Pan241w</strain>
    </source>
</reference>
<dbReference type="EMBL" id="CP036269">
    <property type="protein sequence ID" value="QDT44856.1"/>
    <property type="molecule type" value="Genomic_DNA"/>
</dbReference>
<accession>A0A517RLV0</accession>
<gene>
    <name evidence="2" type="ORF">Pan241w_49720</name>
</gene>
<evidence type="ECO:0000256" key="1">
    <source>
        <dbReference type="SAM" id="Phobius"/>
    </source>
</evidence>
<dbReference type="AlphaFoldDB" id="A0A517RLV0"/>
<sequence length="76" mass="8573">MSFVEIARPPLFSDALHFELADLDCREEAIKRILAYEKKHVIIRMIFPVAMGIILLVISGVLFHSLSITSEESDVS</sequence>
<protein>
    <submittedName>
        <fullName evidence="2">Uncharacterized protein</fullName>
    </submittedName>
</protein>
<name>A0A517RLV0_9PLAN</name>